<dbReference type="AlphaFoldDB" id="A0A832QDW6"/>
<organism evidence="2 3">
    <name type="scientific">Candidatus Dojkabacteria bacterium</name>
    <dbReference type="NCBI Taxonomy" id="2099670"/>
    <lineage>
        <taxon>Bacteria</taxon>
        <taxon>Candidatus Dojkabacteria</taxon>
    </lineage>
</organism>
<dbReference type="SMART" id="SM00842">
    <property type="entry name" value="FtsA"/>
    <property type="match status" value="1"/>
</dbReference>
<dbReference type="InterPro" id="IPR043129">
    <property type="entry name" value="ATPase_NBD"/>
</dbReference>
<dbReference type="InterPro" id="IPR050696">
    <property type="entry name" value="FtsA/MreB"/>
</dbReference>
<dbReference type="GO" id="GO:0051301">
    <property type="term" value="P:cell division"/>
    <property type="evidence" value="ECO:0007669"/>
    <property type="project" value="InterPro"/>
</dbReference>
<dbReference type="Gene3D" id="3.30.420.40">
    <property type="match status" value="2"/>
</dbReference>
<dbReference type="Proteomes" id="UP000576550">
    <property type="component" value="Unassembled WGS sequence"/>
</dbReference>
<comment type="caution">
    <text evidence="2">The sequence shown here is derived from an EMBL/GenBank/DDBJ whole genome shotgun (WGS) entry which is preliminary data.</text>
</comment>
<feature type="domain" description="SHS2" evidence="1">
    <location>
        <begin position="21"/>
        <end position="226"/>
    </location>
</feature>
<accession>A0A832QDW6</accession>
<reference evidence="2 3" key="1">
    <citation type="journal article" date="2020" name="Biotechnol. Biofuels">
        <title>New insights from the biogas microbiome by comprehensive genome-resolved metagenomics of nearly 1600 species originating from multiple anaerobic digesters.</title>
        <authorList>
            <person name="Campanaro S."/>
            <person name="Treu L."/>
            <person name="Rodriguez-R L.M."/>
            <person name="Kovalovszki A."/>
            <person name="Ziels R.M."/>
            <person name="Maus I."/>
            <person name="Zhu X."/>
            <person name="Kougias P.G."/>
            <person name="Basile A."/>
            <person name="Luo G."/>
            <person name="Schluter A."/>
            <person name="Konstantinidis K.T."/>
            <person name="Angelidaki I."/>
        </authorList>
    </citation>
    <scope>NUCLEOTIDE SEQUENCE [LARGE SCALE GENOMIC DNA]</scope>
    <source>
        <strain evidence="2">AS05jafATM_89</strain>
    </source>
</reference>
<evidence type="ECO:0000313" key="3">
    <source>
        <dbReference type="Proteomes" id="UP000576550"/>
    </source>
</evidence>
<evidence type="ECO:0000313" key="2">
    <source>
        <dbReference type="EMBL" id="HHX99608.1"/>
    </source>
</evidence>
<dbReference type="Pfam" id="PF14450">
    <property type="entry name" value="FtsA"/>
    <property type="match status" value="1"/>
</dbReference>
<dbReference type="InterPro" id="IPR003494">
    <property type="entry name" value="SHS2_FtsA"/>
</dbReference>
<sequence>MFNLPFLTKNSKNKLNKKDNIVALDIGTEQLKGVLFNIDTLGANIKTVSRIEQQQHAMRSGIITNLDTVLTNCRLTMTSLTDRLDEEEYPRHIVMGIAGEYIQGVSISVNYQRDENYEKEVTEREEAKIIGQIETKIEAHGKEDLGQRIGLVNEDIEFLHLTKTGVEIGGMPVDSLVGYKGKDVKLHYYASFAPKTYVESLRKVASELELNVIGIVSQPFAVARAFTGSSNRDFSAIFMDVGGGTTDIAIVEKGNVVETKMFAFGGRTFTKELAKILNLEYRVAEQRKIKYSKKELNKDLSREVQKIVYPVGRLWMKTVKTALESCQGISSFPPQIYLCGGGSLLPEIKEVMLEFPWKKVLPFAVVPKIEFFTPEKLENITDTSKDLRNVFDITPASLAKFVYDIKKEDITDGRK</sequence>
<name>A0A832QDW6_9BACT</name>
<dbReference type="EMBL" id="DUTP01000005">
    <property type="protein sequence ID" value="HHX99608.1"/>
    <property type="molecule type" value="Genomic_DNA"/>
</dbReference>
<evidence type="ECO:0000259" key="1">
    <source>
        <dbReference type="SMART" id="SM00842"/>
    </source>
</evidence>
<dbReference type="PANTHER" id="PTHR32432">
    <property type="entry name" value="CELL DIVISION PROTEIN FTSA-RELATED"/>
    <property type="match status" value="1"/>
</dbReference>
<gene>
    <name evidence="2" type="ORF">GX533_02975</name>
</gene>
<protein>
    <submittedName>
        <fullName evidence="2">Pilus assembly protein PilM</fullName>
    </submittedName>
</protein>
<proteinExistence type="predicted"/>
<dbReference type="SUPFAM" id="SSF53067">
    <property type="entry name" value="Actin-like ATPase domain"/>
    <property type="match status" value="2"/>
</dbReference>